<dbReference type="STRING" id="1396826.PHA8399_00666"/>
<reference evidence="7 8" key="1">
    <citation type="submission" date="2015-09" db="EMBL/GenBank/DDBJ databases">
        <authorList>
            <consortium name="Swine Surveillance"/>
        </authorList>
    </citation>
    <scope>NUCLEOTIDE SEQUENCE [LARGE SCALE GENOMIC DNA]</scope>
    <source>
        <strain evidence="7 8">CECT 8399</strain>
    </source>
</reference>
<accession>A0A0P1H6E7</accession>
<dbReference type="EMBL" id="CYSR01000009">
    <property type="protein sequence ID" value="CUH98552.1"/>
    <property type="molecule type" value="Genomic_DNA"/>
</dbReference>
<proteinExistence type="inferred from homology"/>
<dbReference type="GO" id="GO:0016853">
    <property type="term" value="F:isomerase activity"/>
    <property type="evidence" value="ECO:0007669"/>
    <property type="project" value="UniProtKB-UniRule"/>
</dbReference>
<comment type="similarity">
    <text evidence="1 4">Belongs to the 4-oxalocrotonate tautomerase family.</text>
</comment>
<name>A0A0P1H6E7_9RHOB</name>
<dbReference type="InterPro" id="IPR004370">
    <property type="entry name" value="4-OT-like_dom"/>
</dbReference>
<feature type="region of interest" description="Disordered" evidence="5">
    <location>
        <begin position="1"/>
        <end position="22"/>
    </location>
</feature>
<keyword evidence="2 4" id="KW-0413">Isomerase</keyword>
<protein>
    <recommendedName>
        <fullName evidence="4">Tautomerase</fullName>
        <ecNumber evidence="4">5.3.2.-</ecNumber>
    </recommendedName>
</protein>
<evidence type="ECO:0000259" key="6">
    <source>
        <dbReference type="Pfam" id="PF01361"/>
    </source>
</evidence>
<evidence type="ECO:0000256" key="5">
    <source>
        <dbReference type="SAM" id="MobiDB-lite"/>
    </source>
</evidence>
<dbReference type="NCBIfam" id="TIGR00013">
    <property type="entry name" value="taut"/>
    <property type="match status" value="1"/>
</dbReference>
<organism evidence="7 8">
    <name type="scientific">Leisingera aquaemixtae</name>
    <dbReference type="NCBI Taxonomy" id="1396826"/>
    <lineage>
        <taxon>Bacteria</taxon>
        <taxon>Pseudomonadati</taxon>
        <taxon>Pseudomonadota</taxon>
        <taxon>Alphaproteobacteria</taxon>
        <taxon>Rhodobacterales</taxon>
        <taxon>Roseobacteraceae</taxon>
        <taxon>Leisingera</taxon>
    </lineage>
</organism>
<sequence length="73" mass="7735">MPYVNIKVTREGGPDGTGPSADQKAQLIAGVTGLLQDVLGKNPATTFVVIDEVPLEDWGVGGLPVQEYRKQAQ</sequence>
<gene>
    <name evidence="7" type="ORF">PHA8399_00666</name>
</gene>
<dbReference type="RefSeq" id="WP_058284769.1">
    <property type="nucleotide sequence ID" value="NZ_CYSR01000009.1"/>
</dbReference>
<dbReference type="PANTHER" id="PTHR35530">
    <property type="entry name" value="TAUTOMERASE-RELATED"/>
    <property type="match status" value="1"/>
</dbReference>
<dbReference type="Pfam" id="PF01361">
    <property type="entry name" value="Tautomerase"/>
    <property type="match status" value="1"/>
</dbReference>
<dbReference type="InterPro" id="IPR014347">
    <property type="entry name" value="Tautomerase/MIF_sf"/>
</dbReference>
<evidence type="ECO:0000256" key="4">
    <source>
        <dbReference type="RuleBase" id="RU362032"/>
    </source>
</evidence>
<feature type="active site" description="Proton acceptor; via imino nitrogen" evidence="3">
    <location>
        <position position="2"/>
    </location>
</feature>
<evidence type="ECO:0000256" key="2">
    <source>
        <dbReference type="ARBA" id="ARBA00023235"/>
    </source>
</evidence>
<dbReference type="SUPFAM" id="SSF55331">
    <property type="entry name" value="Tautomerase/MIF"/>
    <property type="match status" value="1"/>
</dbReference>
<evidence type="ECO:0000256" key="3">
    <source>
        <dbReference type="PIRSR" id="PIRSR618191-1"/>
    </source>
</evidence>
<evidence type="ECO:0000313" key="7">
    <source>
        <dbReference type="EMBL" id="CUH98552.1"/>
    </source>
</evidence>
<dbReference type="Gene3D" id="3.30.429.10">
    <property type="entry name" value="Macrophage Migration Inhibitory Factor"/>
    <property type="match status" value="1"/>
</dbReference>
<dbReference type="Proteomes" id="UP000051326">
    <property type="component" value="Unassembled WGS sequence"/>
</dbReference>
<dbReference type="PANTHER" id="PTHR35530:SF1">
    <property type="entry name" value="2-HYDROXYMUCONATE TAUTOMERASE"/>
    <property type="match status" value="1"/>
</dbReference>
<feature type="domain" description="4-oxalocrotonate tautomerase-like" evidence="6">
    <location>
        <begin position="2"/>
        <end position="66"/>
    </location>
</feature>
<dbReference type="InterPro" id="IPR018191">
    <property type="entry name" value="4-OT"/>
</dbReference>
<evidence type="ECO:0000313" key="8">
    <source>
        <dbReference type="Proteomes" id="UP000051326"/>
    </source>
</evidence>
<dbReference type="EC" id="5.3.2.-" evidence="4"/>
<dbReference type="AlphaFoldDB" id="A0A0P1H6E7"/>
<evidence type="ECO:0000256" key="1">
    <source>
        <dbReference type="ARBA" id="ARBA00006723"/>
    </source>
</evidence>